<evidence type="ECO:0000313" key="2">
    <source>
        <dbReference type="EMBL" id="ERM80781.1"/>
    </source>
</evidence>
<comment type="caution">
    <text evidence="2">The sequence shown here is derived from an EMBL/GenBank/DDBJ whole genome shotgun (WGS) entry which is preliminary data.</text>
</comment>
<organism evidence="2 3">
    <name type="scientific">Rhodonellum psychrophilum GCM71 = DSM 17998</name>
    <dbReference type="NCBI Taxonomy" id="1123057"/>
    <lineage>
        <taxon>Bacteria</taxon>
        <taxon>Pseudomonadati</taxon>
        <taxon>Bacteroidota</taxon>
        <taxon>Cytophagia</taxon>
        <taxon>Cytophagales</taxon>
        <taxon>Cytophagaceae</taxon>
        <taxon>Rhodonellum</taxon>
    </lineage>
</organism>
<dbReference type="Proteomes" id="UP000016843">
    <property type="component" value="Unassembled WGS sequence"/>
</dbReference>
<dbReference type="AlphaFoldDB" id="U5BW05"/>
<name>U5BW05_9BACT</name>
<gene>
    <name evidence="2" type="ORF">P872_20985</name>
</gene>
<reference evidence="2 3" key="1">
    <citation type="journal article" date="2013" name="Genome Announc.">
        <title>Draft Genome Sequence of the Psychrophilic and Alkaliphilic Rhodonellum psychrophilum Strain GCM71T.</title>
        <authorList>
            <person name="Hauptmann A.L."/>
            <person name="Glaring M.A."/>
            <person name="Hallin P.F."/>
            <person name="Prieme A."/>
            <person name="Stougaard P."/>
        </authorList>
    </citation>
    <scope>NUCLEOTIDE SEQUENCE [LARGE SCALE GENOMIC DNA]</scope>
    <source>
        <strain evidence="2 3">GCM71</strain>
    </source>
</reference>
<feature type="region of interest" description="Disordered" evidence="1">
    <location>
        <begin position="36"/>
        <end position="58"/>
    </location>
</feature>
<keyword evidence="3" id="KW-1185">Reference proteome</keyword>
<evidence type="ECO:0000256" key="1">
    <source>
        <dbReference type="SAM" id="MobiDB-lite"/>
    </source>
</evidence>
<accession>U5BW05</accession>
<dbReference type="EMBL" id="AWXR01000077">
    <property type="protein sequence ID" value="ERM80781.1"/>
    <property type="molecule type" value="Genomic_DNA"/>
</dbReference>
<evidence type="ECO:0000313" key="3">
    <source>
        <dbReference type="Proteomes" id="UP000016843"/>
    </source>
</evidence>
<protein>
    <submittedName>
        <fullName evidence="2">Uncharacterized protein</fullName>
    </submittedName>
</protein>
<sequence>MEIPQQPNPEIRQFGVKYSPEASNAIPTFKKLDRAKKNLPDSENPVGFTLKESRISLK</sequence>
<proteinExistence type="predicted"/>